<dbReference type="Proteomes" id="UP000836841">
    <property type="component" value="Chromosome 7"/>
</dbReference>
<feature type="coiled-coil region" evidence="1">
    <location>
        <begin position="147"/>
        <end position="215"/>
    </location>
</feature>
<dbReference type="PANTHER" id="PTHR35493:SF1">
    <property type="entry name" value="STRUCTURAL MAINTENANCE OF CHROMOSOMES PROTEIN"/>
    <property type="match status" value="1"/>
</dbReference>
<evidence type="ECO:0000313" key="4">
    <source>
        <dbReference type="Proteomes" id="UP000836841"/>
    </source>
</evidence>
<evidence type="ECO:0000313" key="3">
    <source>
        <dbReference type="EMBL" id="CAH2078800.1"/>
    </source>
</evidence>
<sequence>MAARYSSYDSRSSVSSSVHSDLSSSADLKPKKPSSSKAIVRSKPSYLTKTAKTAKPENPGNLTCMMKKLMEMKKSNSRSKRVELVIPEELKKIETVKGGGGGGKGTLGTLQRKLFGKEKVKPLTEVKGNTRTLSMVLRSERELLGMNKDQEMEISELKFQLEEKNREVEKLKDLCLKQREEIKSLKSAVLFPDAMNSEMQELNQARQIIPNLQKQVLSLNGQLQCIAQDLAEVKANKYLSDSSYWQAQTSSCDSLEFSSGSPDGLALEDLNPCLTPYAKTKPKEFERVDSAEESLSGRSTVTTTGGKFKSSSKSVKLSRSSEGKAGRRSEESKGWYSGGRMF</sequence>
<gene>
    <name evidence="3" type="ORF">TAV2_LOCUS23981</name>
</gene>
<keyword evidence="1" id="KW-0175">Coiled coil</keyword>
<reference evidence="3 4" key="1">
    <citation type="submission" date="2022-03" db="EMBL/GenBank/DDBJ databases">
        <authorList>
            <person name="Nunn A."/>
            <person name="Chopra R."/>
            <person name="Nunn A."/>
            <person name="Contreras Garrido A."/>
        </authorList>
    </citation>
    <scope>NUCLEOTIDE SEQUENCE [LARGE SCALE GENOMIC DNA]</scope>
</reference>
<evidence type="ECO:0000256" key="2">
    <source>
        <dbReference type="SAM" id="MobiDB-lite"/>
    </source>
</evidence>
<feature type="compositionally biased region" description="Low complexity" evidence="2">
    <location>
        <begin position="1"/>
        <end position="27"/>
    </location>
</feature>
<dbReference type="AlphaFoldDB" id="A0AAU9T701"/>
<name>A0AAU9T701_THLAR</name>
<evidence type="ECO:0000256" key="1">
    <source>
        <dbReference type="SAM" id="Coils"/>
    </source>
</evidence>
<feature type="compositionally biased region" description="Basic and acidic residues" evidence="2">
    <location>
        <begin position="319"/>
        <end position="333"/>
    </location>
</feature>
<dbReference type="PANTHER" id="PTHR35493">
    <property type="entry name" value="STRUCTURAL MAINTENANCE OF CHROMOSOMES PROTEIN"/>
    <property type="match status" value="1"/>
</dbReference>
<feature type="compositionally biased region" description="Low complexity" evidence="2">
    <location>
        <begin position="299"/>
        <end position="318"/>
    </location>
</feature>
<dbReference type="EMBL" id="OU466863">
    <property type="protein sequence ID" value="CAH2078800.1"/>
    <property type="molecule type" value="Genomic_DNA"/>
</dbReference>
<feature type="region of interest" description="Disordered" evidence="2">
    <location>
        <begin position="284"/>
        <end position="342"/>
    </location>
</feature>
<feature type="region of interest" description="Disordered" evidence="2">
    <location>
        <begin position="1"/>
        <end position="61"/>
    </location>
</feature>
<organism evidence="3 4">
    <name type="scientific">Thlaspi arvense</name>
    <name type="common">Field penny-cress</name>
    <dbReference type="NCBI Taxonomy" id="13288"/>
    <lineage>
        <taxon>Eukaryota</taxon>
        <taxon>Viridiplantae</taxon>
        <taxon>Streptophyta</taxon>
        <taxon>Embryophyta</taxon>
        <taxon>Tracheophyta</taxon>
        <taxon>Spermatophyta</taxon>
        <taxon>Magnoliopsida</taxon>
        <taxon>eudicotyledons</taxon>
        <taxon>Gunneridae</taxon>
        <taxon>Pentapetalae</taxon>
        <taxon>rosids</taxon>
        <taxon>malvids</taxon>
        <taxon>Brassicales</taxon>
        <taxon>Brassicaceae</taxon>
        <taxon>Thlaspideae</taxon>
        <taxon>Thlaspi</taxon>
    </lineage>
</organism>
<keyword evidence="4" id="KW-1185">Reference proteome</keyword>
<accession>A0AAU9T701</accession>
<protein>
    <submittedName>
        <fullName evidence="3">Uncharacterized protein</fullName>
    </submittedName>
</protein>
<proteinExistence type="predicted"/>